<keyword evidence="4" id="KW-1185">Reference proteome</keyword>
<protein>
    <submittedName>
        <fullName evidence="3">Altronate dehydratase small subunit</fullName>
    </submittedName>
</protein>
<comment type="caution">
    <text evidence="3">The sequence shown here is derived from an EMBL/GenBank/DDBJ whole genome shotgun (WGS) entry which is preliminary data.</text>
</comment>
<dbReference type="OrthoDB" id="9804574at2"/>
<dbReference type="Pfam" id="PF08666">
    <property type="entry name" value="SAF"/>
    <property type="match status" value="1"/>
</dbReference>
<dbReference type="GO" id="GO:0019698">
    <property type="term" value="P:D-galacturonate catabolic process"/>
    <property type="evidence" value="ECO:0007669"/>
    <property type="project" value="TreeGrafter"/>
</dbReference>
<accession>A0A4R1PUM9</accession>
<evidence type="ECO:0000313" key="3">
    <source>
        <dbReference type="EMBL" id="TCL35673.1"/>
    </source>
</evidence>
<proteinExistence type="predicted"/>
<dbReference type="GO" id="GO:0016829">
    <property type="term" value="F:lyase activity"/>
    <property type="evidence" value="ECO:0007669"/>
    <property type="project" value="UniProtKB-KW"/>
</dbReference>
<evidence type="ECO:0000313" key="4">
    <source>
        <dbReference type="Proteomes" id="UP000295063"/>
    </source>
</evidence>
<dbReference type="AlphaFoldDB" id="A0A4R1PUM9"/>
<dbReference type="InterPro" id="IPR044144">
    <property type="entry name" value="SAF_UxaA/GarD"/>
</dbReference>
<dbReference type="RefSeq" id="WP_132082409.1">
    <property type="nucleotide sequence ID" value="NZ_SLUI01000011.1"/>
</dbReference>
<dbReference type="Proteomes" id="UP000295063">
    <property type="component" value="Unassembled WGS sequence"/>
</dbReference>
<name>A0A4R1PUM9_9FIRM</name>
<sequence>MEKSKAIIMNQADNVATAVEDLPAGDNVAFVCNGDWKSVLLRHTIPFGHKFAITAIAKTDKVIKYGEPIGAASSNIEPGEHVHIHNMVGLRGRGDLQV</sequence>
<keyword evidence="1" id="KW-0456">Lyase</keyword>
<dbReference type="EMBL" id="SLUI01000011">
    <property type="protein sequence ID" value="TCL35673.1"/>
    <property type="molecule type" value="Genomic_DNA"/>
</dbReference>
<dbReference type="CDD" id="cd11613">
    <property type="entry name" value="SAF_AH_GD"/>
    <property type="match status" value="1"/>
</dbReference>
<evidence type="ECO:0000256" key="1">
    <source>
        <dbReference type="ARBA" id="ARBA00023239"/>
    </source>
</evidence>
<gene>
    <name evidence="3" type="ORF">EV210_111139</name>
</gene>
<feature type="domain" description="SAF" evidence="2">
    <location>
        <begin position="13"/>
        <end position="88"/>
    </location>
</feature>
<dbReference type="InterPro" id="IPR052172">
    <property type="entry name" value="UxaA_altronate/galactarate_dh"/>
</dbReference>
<dbReference type="PANTHER" id="PTHR30536:SF5">
    <property type="entry name" value="ALTRONATE DEHYDRATASE"/>
    <property type="match status" value="1"/>
</dbReference>
<evidence type="ECO:0000259" key="2">
    <source>
        <dbReference type="SMART" id="SM00858"/>
    </source>
</evidence>
<organism evidence="3 4">
    <name type="scientific">Anaerospora hongkongensis</name>
    <dbReference type="NCBI Taxonomy" id="244830"/>
    <lineage>
        <taxon>Bacteria</taxon>
        <taxon>Bacillati</taxon>
        <taxon>Bacillota</taxon>
        <taxon>Negativicutes</taxon>
        <taxon>Selenomonadales</taxon>
        <taxon>Sporomusaceae</taxon>
        <taxon>Anaerospora</taxon>
    </lineage>
</organism>
<dbReference type="PANTHER" id="PTHR30536">
    <property type="entry name" value="ALTRONATE/GALACTARATE DEHYDRATASE"/>
    <property type="match status" value="1"/>
</dbReference>
<dbReference type="SMART" id="SM00858">
    <property type="entry name" value="SAF"/>
    <property type="match status" value="1"/>
</dbReference>
<reference evidence="3 4" key="1">
    <citation type="submission" date="2019-03" db="EMBL/GenBank/DDBJ databases">
        <title>Genomic Encyclopedia of Type Strains, Phase IV (KMG-IV): sequencing the most valuable type-strain genomes for metagenomic binning, comparative biology and taxonomic classification.</title>
        <authorList>
            <person name="Goeker M."/>
        </authorList>
    </citation>
    <scope>NUCLEOTIDE SEQUENCE [LARGE SCALE GENOMIC DNA]</scope>
    <source>
        <strain evidence="3 4">DSM 15969</strain>
    </source>
</reference>
<dbReference type="Gene3D" id="2.30.130.110">
    <property type="match status" value="1"/>
</dbReference>
<dbReference type="InterPro" id="IPR013974">
    <property type="entry name" value="SAF"/>
</dbReference>